<evidence type="ECO:0000313" key="10">
    <source>
        <dbReference type="Proteomes" id="UP000045039"/>
    </source>
</evidence>
<keyword evidence="3 6" id="KW-0812">Transmembrane</keyword>
<feature type="transmembrane region" description="Helical" evidence="6">
    <location>
        <begin position="190"/>
        <end position="214"/>
    </location>
</feature>
<evidence type="ECO:0000313" key="9">
    <source>
        <dbReference type="EMBL" id="OTI59884.1"/>
    </source>
</evidence>
<reference evidence="8" key="2">
    <citation type="submission" date="2015-06" db="EMBL/GenBank/DDBJ databases">
        <authorList>
            <person name="Radhakrishnan R."/>
            <person name="Underwood A."/>
            <person name="Al-Shahib A."/>
        </authorList>
    </citation>
    <scope>NUCLEOTIDE SEQUENCE</scope>
    <source>
        <strain evidence="8">P19_London_7_VIM_2_05_10</strain>
    </source>
</reference>
<evidence type="ECO:0000256" key="4">
    <source>
        <dbReference type="ARBA" id="ARBA00022989"/>
    </source>
</evidence>
<keyword evidence="4 6" id="KW-1133">Transmembrane helix</keyword>
<organism evidence="8 10">
    <name type="scientific">Pseudomonas aeruginosa</name>
    <dbReference type="NCBI Taxonomy" id="287"/>
    <lineage>
        <taxon>Bacteria</taxon>
        <taxon>Pseudomonadati</taxon>
        <taxon>Pseudomonadota</taxon>
        <taxon>Gammaproteobacteria</taxon>
        <taxon>Pseudomonadales</taxon>
        <taxon>Pseudomonadaceae</taxon>
        <taxon>Pseudomonas</taxon>
    </lineage>
</organism>
<accession>A0A080VZ32</accession>
<evidence type="ECO:0000259" key="7">
    <source>
        <dbReference type="Pfam" id="PF12698"/>
    </source>
</evidence>
<keyword evidence="5 6" id="KW-0472">Membrane</keyword>
<comment type="caution">
    <text evidence="8">The sequence shown here is derived from an EMBL/GenBank/DDBJ whole genome shotgun (WGS) entry which is preliminary data.</text>
</comment>
<keyword evidence="2" id="KW-1003">Cell membrane</keyword>
<dbReference type="GO" id="GO:0140359">
    <property type="term" value="F:ABC-type transporter activity"/>
    <property type="evidence" value="ECO:0007669"/>
    <property type="project" value="InterPro"/>
</dbReference>
<reference evidence="10" key="1">
    <citation type="submission" date="2015-06" db="EMBL/GenBank/DDBJ databases">
        <authorList>
            <person name="Radhakrishnan Rajesh"/>
            <person name="Underwood Anthony"/>
            <person name="Al-Shahib Ali"/>
        </authorList>
    </citation>
    <scope>NUCLEOTIDE SEQUENCE [LARGE SCALE GENOMIC DNA]</scope>
    <source>
        <strain evidence="10">P19_London_7_VIM_2_05_10</strain>
    </source>
</reference>
<dbReference type="PANTHER" id="PTHR30294:SF47">
    <property type="entry name" value="INNER MEMBRANE TRANSPORT PERMEASE YHHJ"/>
    <property type="match status" value="1"/>
</dbReference>
<sequence>MAWAALKRNASRFVQAFNTETRIACRSWTIHWLGWCWPLLLFGVISGVYQAGTLLDMPLAVIDKDHSQLSRKLIRELDATSHAQVITVPAGVQEGLDAIRRADAYALLYIPPDFEADVLGGRAPKAELYYNALLYSAGYAATQDFSALVASLNGELRPRLAAGMPAALPHLASISVSYDSLFNASGNYIYYQQFAAIVHLLQLFVIVTMVHVLAREAPELRASSPHILRAKALGVRLVGKLAPYTLLFTALLMLEIFLLVAFSGARINGSPLAMLMITLFYVIAAQSVGLVLFVFTANRFTAYSLVGMLIGVAQTYSGVLIPELAMPTLARVIAEAEPLTHTLHGLFDQFLRQAPPSSALYTCAKLALYPLIAYMIAKMRLRSRLDLSPI</sequence>
<feature type="transmembrane region" description="Helical" evidence="6">
    <location>
        <begin position="37"/>
        <end position="62"/>
    </location>
</feature>
<dbReference type="GO" id="GO:0005886">
    <property type="term" value="C:plasma membrane"/>
    <property type="evidence" value="ECO:0007669"/>
    <property type="project" value="UniProtKB-SubCell"/>
</dbReference>
<dbReference type="EMBL" id="NFFZ01000010">
    <property type="protein sequence ID" value="OTI59884.1"/>
    <property type="molecule type" value="Genomic_DNA"/>
</dbReference>
<dbReference type="EMBL" id="CVVU01000022">
    <property type="protein sequence ID" value="CRO03807.1"/>
    <property type="molecule type" value="Genomic_DNA"/>
</dbReference>
<feature type="transmembrane region" description="Helical" evidence="6">
    <location>
        <begin position="241"/>
        <end position="262"/>
    </location>
</feature>
<evidence type="ECO:0000256" key="3">
    <source>
        <dbReference type="ARBA" id="ARBA00022692"/>
    </source>
</evidence>
<feature type="domain" description="ABC-2 type transporter transmembrane" evidence="7">
    <location>
        <begin position="37"/>
        <end position="376"/>
    </location>
</feature>
<evidence type="ECO:0000256" key="5">
    <source>
        <dbReference type="ARBA" id="ARBA00023136"/>
    </source>
</evidence>
<dbReference type="Gene3D" id="3.40.1710.10">
    <property type="entry name" value="abc type-2 transporter like domain"/>
    <property type="match status" value="1"/>
</dbReference>
<dbReference type="eggNOG" id="COG0842">
    <property type="taxonomic scope" value="Bacteria"/>
</dbReference>
<feature type="transmembrane region" description="Helical" evidence="6">
    <location>
        <begin position="359"/>
        <end position="377"/>
    </location>
</feature>
<name>A0A080VZ32_PSEAI</name>
<accession>A0A1S1C800</accession>
<evidence type="ECO:0000256" key="6">
    <source>
        <dbReference type="SAM" id="Phobius"/>
    </source>
</evidence>
<reference evidence="11" key="3">
    <citation type="submission" date="2017-05" db="EMBL/GenBank/DDBJ databases">
        <authorList>
            <person name="Giani T."/>
            <person name="Arena F."/>
            <person name="Pollini S."/>
            <person name="Di Pilato V."/>
            <person name="D'Andrea M.M."/>
            <person name="Henrici De Angelis L."/>
            <person name="Bassetti M."/>
            <person name="Rossolini G.M."/>
        </authorList>
    </citation>
    <scope>NUCLEOTIDE SEQUENCE [LARGE SCALE GENOMIC DNA]</scope>
    <source>
        <strain evidence="11">S567_C10_BS</strain>
    </source>
</reference>
<dbReference type="Proteomes" id="UP000194857">
    <property type="component" value="Unassembled WGS sequence"/>
</dbReference>
<feature type="transmembrane region" description="Helical" evidence="6">
    <location>
        <begin position="274"/>
        <end position="295"/>
    </location>
</feature>
<dbReference type="RefSeq" id="WP_003098671.1">
    <property type="nucleotide sequence ID" value="NZ_AP014651.1"/>
</dbReference>
<dbReference type="PANTHER" id="PTHR30294">
    <property type="entry name" value="MEMBRANE COMPONENT OF ABC TRANSPORTER YHHJ-RELATED"/>
    <property type="match status" value="1"/>
</dbReference>
<dbReference type="AlphaFoldDB" id="A0A080VZ32"/>
<comment type="subcellular location">
    <subcellularLocation>
        <location evidence="1">Cell membrane</location>
        <topology evidence="1">Multi-pass membrane protein</topology>
    </subcellularLocation>
</comment>
<evidence type="ECO:0000313" key="8">
    <source>
        <dbReference type="EMBL" id="CRO03807.1"/>
    </source>
</evidence>
<proteinExistence type="predicted"/>
<evidence type="ECO:0000313" key="11">
    <source>
        <dbReference type="Proteomes" id="UP000194857"/>
    </source>
</evidence>
<dbReference type="Pfam" id="PF12698">
    <property type="entry name" value="ABC2_membrane_3"/>
    <property type="match status" value="1"/>
</dbReference>
<reference evidence="9" key="4">
    <citation type="submission" date="2017-05" db="EMBL/GenBank/DDBJ databases">
        <authorList>
            <person name="Song R."/>
            <person name="Chenine A.L."/>
            <person name="Ruprecht R.M."/>
        </authorList>
    </citation>
    <scope>NUCLEOTIDE SEQUENCE [LARGE SCALE GENOMIC DNA]</scope>
    <source>
        <strain evidence="9">S567_C10_BS</strain>
    </source>
</reference>
<evidence type="ECO:0000256" key="2">
    <source>
        <dbReference type="ARBA" id="ARBA00022475"/>
    </source>
</evidence>
<protein>
    <submittedName>
        <fullName evidence="9">Antibiotic ABC transporter permease</fullName>
    </submittedName>
    <submittedName>
        <fullName evidence="8">Inner membrane transport permease YhhJ</fullName>
    </submittedName>
</protein>
<evidence type="ECO:0000256" key="1">
    <source>
        <dbReference type="ARBA" id="ARBA00004651"/>
    </source>
</evidence>
<gene>
    <name evidence="8" type="primary">yhhJ_1</name>
    <name evidence="9" type="ORF">CAZ10_20485</name>
    <name evidence="8" type="ORF">PAERUG_P19_London_7_VIM_2_05_10_00629</name>
</gene>
<dbReference type="InterPro" id="IPR013525">
    <property type="entry name" value="ABC2_TM"/>
</dbReference>
<dbReference type="InterPro" id="IPR051449">
    <property type="entry name" value="ABC-2_transporter_component"/>
</dbReference>
<dbReference type="SMR" id="A0A080VZ32"/>
<dbReference type="Proteomes" id="UP000045039">
    <property type="component" value="Unassembled WGS sequence"/>
</dbReference>
<feature type="transmembrane region" description="Helical" evidence="6">
    <location>
        <begin position="302"/>
        <end position="321"/>
    </location>
</feature>